<dbReference type="InParanoid" id="A0A0H2S709"/>
<keyword evidence="5 6" id="KW-0408">Iron</keyword>
<dbReference type="EMBL" id="KQ085883">
    <property type="protein sequence ID" value="KLO20002.1"/>
    <property type="molecule type" value="Genomic_DNA"/>
</dbReference>
<keyword evidence="4 7" id="KW-0560">Oxidoreductase</keyword>
<feature type="transmembrane region" description="Helical" evidence="8">
    <location>
        <begin position="12"/>
        <end position="30"/>
    </location>
</feature>
<evidence type="ECO:0000256" key="5">
    <source>
        <dbReference type="ARBA" id="ARBA00023004"/>
    </source>
</evidence>
<keyword evidence="8" id="KW-0812">Transmembrane</keyword>
<dbReference type="SUPFAM" id="SSF48264">
    <property type="entry name" value="Cytochrome P450"/>
    <property type="match status" value="1"/>
</dbReference>
<organism evidence="9 10">
    <name type="scientific">Schizopora paradoxa</name>
    <dbReference type="NCBI Taxonomy" id="27342"/>
    <lineage>
        <taxon>Eukaryota</taxon>
        <taxon>Fungi</taxon>
        <taxon>Dikarya</taxon>
        <taxon>Basidiomycota</taxon>
        <taxon>Agaricomycotina</taxon>
        <taxon>Agaricomycetes</taxon>
        <taxon>Hymenochaetales</taxon>
        <taxon>Schizoporaceae</taxon>
        <taxon>Schizopora</taxon>
    </lineage>
</organism>
<feature type="binding site" description="axial binding residue" evidence="6">
    <location>
        <position position="438"/>
    </location>
    <ligand>
        <name>heme</name>
        <dbReference type="ChEBI" id="CHEBI:30413"/>
    </ligand>
    <ligandPart>
        <name>Fe</name>
        <dbReference type="ChEBI" id="CHEBI:18248"/>
    </ligandPart>
</feature>
<dbReference type="InterPro" id="IPR001128">
    <property type="entry name" value="Cyt_P450"/>
</dbReference>
<keyword evidence="10" id="KW-1185">Reference proteome</keyword>
<evidence type="ECO:0000256" key="7">
    <source>
        <dbReference type="RuleBase" id="RU000461"/>
    </source>
</evidence>
<protein>
    <submittedName>
        <fullName evidence="9">Cytochrome P450</fullName>
    </submittedName>
</protein>
<dbReference type="AlphaFoldDB" id="A0A0H2S709"/>
<evidence type="ECO:0000256" key="6">
    <source>
        <dbReference type="PIRSR" id="PIRSR602401-1"/>
    </source>
</evidence>
<gene>
    <name evidence="9" type="ORF">SCHPADRAFT_912260</name>
</gene>
<comment type="cofactor">
    <cofactor evidence="1 6">
        <name>heme</name>
        <dbReference type="ChEBI" id="CHEBI:30413"/>
    </cofactor>
</comment>
<keyword evidence="8" id="KW-0472">Membrane</keyword>
<keyword evidence="8" id="KW-1133">Transmembrane helix</keyword>
<evidence type="ECO:0000313" key="10">
    <source>
        <dbReference type="Proteomes" id="UP000053477"/>
    </source>
</evidence>
<dbReference type="OrthoDB" id="1372046at2759"/>
<proteinExistence type="inferred from homology"/>
<dbReference type="GO" id="GO:0004497">
    <property type="term" value="F:monooxygenase activity"/>
    <property type="evidence" value="ECO:0007669"/>
    <property type="project" value="UniProtKB-KW"/>
</dbReference>
<dbReference type="GO" id="GO:0016705">
    <property type="term" value="F:oxidoreductase activity, acting on paired donors, with incorporation or reduction of molecular oxygen"/>
    <property type="evidence" value="ECO:0007669"/>
    <property type="project" value="InterPro"/>
</dbReference>
<dbReference type="InterPro" id="IPR002401">
    <property type="entry name" value="Cyt_P450_E_grp-I"/>
</dbReference>
<keyword evidence="6 7" id="KW-0349">Heme</keyword>
<dbReference type="STRING" id="27342.A0A0H2S709"/>
<dbReference type="PANTHER" id="PTHR24286:SF228">
    <property type="entry name" value="C-22 STEROL DESATURASE ERG5"/>
    <property type="match status" value="1"/>
</dbReference>
<accession>A0A0H2S709</accession>
<dbReference type="Proteomes" id="UP000053477">
    <property type="component" value="Unassembled WGS sequence"/>
</dbReference>
<comment type="similarity">
    <text evidence="2 7">Belongs to the cytochrome P450 family.</text>
</comment>
<sequence>MPSIAALLVKNWILGVTCILTSLLVFEQIVHRCKKRHLPGPSWKIPVIGSFLDSLHPEVEKYKKQWASGPLSAVSVFNIFVVIASSNEYARKIYSSPDYACPMLVKTAWKVLMDDNWVFMVGKAHAAYRKELNVMFTRKALGMYVGIQDVLCRKHINNWIEASKLNSSAEPILFPVRDLNMEISLRVFCGENIPAHAIKEVNDKYWLITIGLQLVSFPFALPGTSMYNAIQARKVAYKWLELAVKNAKIKMAAEGAQSESMIETWIHTMQDPAYKGRKDFNDREMAISLLSFLFASQDAMSSGVVYALQHLVDHPEILAKVREEQIRVRGDNLQRPLTLEMLDEMTYLRAFVKESLRAKPPVVLVPYACTKTWRINDEYTVPKGTLLAASIYPSCHDPAVYPEPDKIMPERWINVEPSPPSTASTRNYLVFGHGPHKCIGAEYAQLHIILTLANVAVMADIEHEVTSASNEPQIISTLYPKDGCRMRFRTRSQQEIIHALSK</sequence>
<dbReference type="GO" id="GO:0020037">
    <property type="term" value="F:heme binding"/>
    <property type="evidence" value="ECO:0007669"/>
    <property type="project" value="InterPro"/>
</dbReference>
<evidence type="ECO:0000256" key="2">
    <source>
        <dbReference type="ARBA" id="ARBA00010617"/>
    </source>
</evidence>
<dbReference type="FunCoup" id="A0A0H2S709">
    <property type="interactions" value="341"/>
</dbReference>
<dbReference type="InterPro" id="IPR036396">
    <property type="entry name" value="Cyt_P450_sf"/>
</dbReference>
<name>A0A0H2S709_9AGAM</name>
<keyword evidence="7" id="KW-0503">Monooxygenase</keyword>
<dbReference type="InterPro" id="IPR017972">
    <property type="entry name" value="Cyt_P450_CS"/>
</dbReference>
<evidence type="ECO:0000256" key="3">
    <source>
        <dbReference type="ARBA" id="ARBA00022723"/>
    </source>
</evidence>
<dbReference type="PROSITE" id="PS00086">
    <property type="entry name" value="CYTOCHROME_P450"/>
    <property type="match status" value="1"/>
</dbReference>
<dbReference type="FunFam" id="1.10.630.10:FF:000021">
    <property type="entry name" value="Cytochrome P450 61"/>
    <property type="match status" value="1"/>
</dbReference>
<evidence type="ECO:0000256" key="8">
    <source>
        <dbReference type="SAM" id="Phobius"/>
    </source>
</evidence>
<evidence type="ECO:0000256" key="4">
    <source>
        <dbReference type="ARBA" id="ARBA00023002"/>
    </source>
</evidence>
<reference evidence="9 10" key="1">
    <citation type="submission" date="2015-04" db="EMBL/GenBank/DDBJ databases">
        <title>Complete genome sequence of Schizopora paradoxa KUC8140, a cosmopolitan wood degrader in East Asia.</title>
        <authorList>
            <consortium name="DOE Joint Genome Institute"/>
            <person name="Min B."/>
            <person name="Park H."/>
            <person name="Jang Y."/>
            <person name="Kim J.-J."/>
            <person name="Kim K.H."/>
            <person name="Pangilinan J."/>
            <person name="Lipzen A."/>
            <person name="Riley R."/>
            <person name="Grigoriev I.V."/>
            <person name="Spatafora J.W."/>
            <person name="Choi I.-G."/>
        </authorList>
    </citation>
    <scope>NUCLEOTIDE SEQUENCE [LARGE SCALE GENOMIC DNA]</scope>
    <source>
        <strain evidence="9 10">KUC8140</strain>
    </source>
</reference>
<keyword evidence="3 6" id="KW-0479">Metal-binding</keyword>
<dbReference type="PANTHER" id="PTHR24286">
    <property type="entry name" value="CYTOCHROME P450 26"/>
    <property type="match status" value="1"/>
</dbReference>
<dbReference type="CDD" id="cd11082">
    <property type="entry name" value="CYP61_CYP710"/>
    <property type="match status" value="1"/>
</dbReference>
<dbReference type="Gene3D" id="1.10.630.10">
    <property type="entry name" value="Cytochrome P450"/>
    <property type="match status" value="1"/>
</dbReference>
<dbReference type="GO" id="GO:0016125">
    <property type="term" value="P:sterol metabolic process"/>
    <property type="evidence" value="ECO:0007669"/>
    <property type="project" value="TreeGrafter"/>
</dbReference>
<dbReference type="GO" id="GO:0005506">
    <property type="term" value="F:iron ion binding"/>
    <property type="evidence" value="ECO:0007669"/>
    <property type="project" value="InterPro"/>
</dbReference>
<evidence type="ECO:0000256" key="1">
    <source>
        <dbReference type="ARBA" id="ARBA00001971"/>
    </source>
</evidence>
<evidence type="ECO:0000313" key="9">
    <source>
        <dbReference type="EMBL" id="KLO20002.1"/>
    </source>
</evidence>
<dbReference type="PRINTS" id="PR00463">
    <property type="entry name" value="EP450I"/>
</dbReference>
<dbReference type="Pfam" id="PF00067">
    <property type="entry name" value="p450"/>
    <property type="match status" value="1"/>
</dbReference>